<dbReference type="Proteomes" id="UP000320762">
    <property type="component" value="Unassembled WGS sequence"/>
</dbReference>
<dbReference type="AlphaFoldDB" id="A0A550BRW8"/>
<dbReference type="InterPro" id="IPR038085">
    <property type="entry name" value="Rnp2-like_sf"/>
</dbReference>
<dbReference type="GO" id="GO:0008033">
    <property type="term" value="P:tRNA processing"/>
    <property type="evidence" value="ECO:0007669"/>
    <property type="project" value="UniProtKB-KW"/>
</dbReference>
<evidence type="ECO:0000259" key="2">
    <source>
        <dbReference type="Pfam" id="PF20976"/>
    </source>
</evidence>
<dbReference type="SUPFAM" id="SSF160350">
    <property type="entry name" value="Rnp2-like"/>
    <property type="match status" value="1"/>
</dbReference>
<dbReference type="Pfam" id="PF20976">
    <property type="entry name" value="Pop8"/>
    <property type="match status" value="1"/>
</dbReference>
<dbReference type="EMBL" id="VDMD01000010">
    <property type="protein sequence ID" value="TRM63130.1"/>
    <property type="molecule type" value="Genomic_DNA"/>
</dbReference>
<feature type="domain" description="Ribonucleases P/MRP subunit Pop8-like" evidence="2">
    <location>
        <begin position="20"/>
        <end position="77"/>
    </location>
</feature>
<proteinExistence type="predicted"/>
<keyword evidence="1" id="KW-0819">tRNA processing</keyword>
<evidence type="ECO:0000256" key="1">
    <source>
        <dbReference type="ARBA" id="ARBA00022694"/>
    </source>
</evidence>
<organism evidence="3 5">
    <name type="scientific">Schizophyllum amplum</name>
    <dbReference type="NCBI Taxonomy" id="97359"/>
    <lineage>
        <taxon>Eukaryota</taxon>
        <taxon>Fungi</taxon>
        <taxon>Dikarya</taxon>
        <taxon>Basidiomycota</taxon>
        <taxon>Agaricomycotina</taxon>
        <taxon>Agaricomycetes</taxon>
        <taxon>Agaricomycetidae</taxon>
        <taxon>Agaricales</taxon>
        <taxon>Schizophyllaceae</taxon>
        <taxon>Schizophyllum</taxon>
    </lineage>
</organism>
<sequence>MTLTTECYHYFRFSISPLCTDALTLRKAIEDALGQTFGATCAKSAVDVLWISENGDECVLRTAEADASRLLAAMATYDGSPRLTLIKESPFLPSLLSQGGL</sequence>
<evidence type="ECO:0000313" key="3">
    <source>
        <dbReference type="EMBL" id="TRM55290.1"/>
    </source>
</evidence>
<dbReference type="EMBL" id="VDMD01000193">
    <property type="protein sequence ID" value="TRM55290.1"/>
    <property type="molecule type" value="Genomic_DNA"/>
</dbReference>
<dbReference type="GO" id="GO:1902555">
    <property type="term" value="C:endoribonuclease complex"/>
    <property type="evidence" value="ECO:0007669"/>
    <property type="project" value="UniProtKB-ARBA"/>
</dbReference>
<dbReference type="GO" id="GO:1990904">
    <property type="term" value="C:ribonucleoprotein complex"/>
    <property type="evidence" value="ECO:0007669"/>
    <property type="project" value="UniProtKB-ARBA"/>
</dbReference>
<protein>
    <recommendedName>
        <fullName evidence="2">Ribonucleases P/MRP subunit Pop8-like domain-containing protein</fullName>
    </recommendedName>
</protein>
<dbReference type="InterPro" id="IPR049128">
    <property type="entry name" value="Pop8-like_dom"/>
</dbReference>
<name>A0A550BRW8_9AGAR</name>
<dbReference type="OrthoDB" id="3265020at2759"/>
<accession>A0A550BRW8</accession>
<reference evidence="3 5" key="1">
    <citation type="journal article" date="2019" name="New Phytol.">
        <title>Comparative genomics reveals unique wood-decay strategies and fruiting body development in the Schizophyllaceae.</title>
        <authorList>
            <person name="Almasi E."/>
            <person name="Sahu N."/>
            <person name="Krizsan K."/>
            <person name="Balint B."/>
            <person name="Kovacs G.M."/>
            <person name="Kiss B."/>
            <person name="Cseklye J."/>
            <person name="Drula E."/>
            <person name="Henrissat B."/>
            <person name="Nagy I."/>
            <person name="Chovatia M."/>
            <person name="Adam C."/>
            <person name="LaButti K."/>
            <person name="Lipzen A."/>
            <person name="Riley R."/>
            <person name="Grigoriev I.V."/>
            <person name="Nagy L.G."/>
        </authorList>
    </citation>
    <scope>NUCLEOTIDE SEQUENCE [LARGE SCALE GENOMIC DNA]</scope>
    <source>
        <strain evidence="3 5">NL-1724</strain>
    </source>
</reference>
<keyword evidence="5" id="KW-1185">Reference proteome</keyword>
<gene>
    <name evidence="4" type="ORF">BD626DRAFT_402960</name>
    <name evidence="3" type="ORF">BD626DRAFT_419056</name>
</gene>
<evidence type="ECO:0000313" key="4">
    <source>
        <dbReference type="EMBL" id="TRM63130.1"/>
    </source>
</evidence>
<evidence type="ECO:0000313" key="5">
    <source>
        <dbReference type="Proteomes" id="UP000320762"/>
    </source>
</evidence>
<comment type="caution">
    <text evidence="3">The sequence shown here is derived from an EMBL/GenBank/DDBJ whole genome shotgun (WGS) entry which is preliminary data.</text>
</comment>
<reference evidence="3" key="2">
    <citation type="submission" date="2019-06" db="EMBL/GenBank/DDBJ databases">
        <authorList>
            <consortium name="DOE Joint Genome Institute"/>
            <person name="Ahrendt S.R."/>
            <person name="Cantor M.N."/>
            <person name="Hua S.X."/>
        </authorList>
    </citation>
    <scope>NUCLEOTIDE SEQUENCE</scope>
    <source>
        <strain evidence="3">NL-1724</strain>
    </source>
</reference>